<gene>
    <name evidence="2" type="ORF">SSA02_07700</name>
</gene>
<evidence type="ECO:0000256" key="1">
    <source>
        <dbReference type="SAM" id="SignalP"/>
    </source>
</evidence>
<name>A0A511BMQ1_9PROT</name>
<dbReference type="EMBL" id="BJVC01000001">
    <property type="protein sequence ID" value="GEL01607.1"/>
    <property type="molecule type" value="Genomic_DNA"/>
</dbReference>
<evidence type="ECO:0000313" key="2">
    <source>
        <dbReference type="EMBL" id="GEL01607.1"/>
    </source>
</evidence>
<evidence type="ECO:0000313" key="3">
    <source>
        <dbReference type="Proteomes" id="UP000321405"/>
    </source>
</evidence>
<keyword evidence="1" id="KW-0732">Signal</keyword>
<dbReference type="Proteomes" id="UP000321405">
    <property type="component" value="Unassembled WGS sequence"/>
</dbReference>
<sequence>MKHPCLFLSLLALANGAASVALADPRAKCGKEPAAPSISTGDATHFNASVDRFKAYEKEARSYNSCVVTQAQKEEQAISEEAKERIGKVHAVTVAVQQRIATNFSHISSELSAAGKKLGHK</sequence>
<organism evidence="2 3">
    <name type="scientific">Swaminathania salitolerans</name>
    <dbReference type="NCBI Taxonomy" id="182838"/>
    <lineage>
        <taxon>Bacteria</taxon>
        <taxon>Pseudomonadati</taxon>
        <taxon>Pseudomonadota</taxon>
        <taxon>Alphaproteobacteria</taxon>
        <taxon>Acetobacterales</taxon>
        <taxon>Acetobacteraceae</taxon>
        <taxon>Swaminathania</taxon>
    </lineage>
</organism>
<dbReference type="OrthoDB" id="7278546at2"/>
<feature type="chain" id="PRO_5022188164" evidence="1">
    <location>
        <begin position="24"/>
        <end position="121"/>
    </location>
</feature>
<feature type="signal peptide" evidence="1">
    <location>
        <begin position="1"/>
        <end position="23"/>
    </location>
</feature>
<proteinExistence type="predicted"/>
<accession>A0A511BMQ1</accession>
<keyword evidence="3" id="KW-1185">Reference proteome</keyword>
<protein>
    <submittedName>
        <fullName evidence="2">Uncharacterized protein</fullName>
    </submittedName>
</protein>
<comment type="caution">
    <text evidence="2">The sequence shown here is derived from an EMBL/GenBank/DDBJ whole genome shotgun (WGS) entry which is preliminary data.</text>
</comment>
<dbReference type="AlphaFoldDB" id="A0A511BMQ1"/>
<dbReference type="RefSeq" id="WP_147092530.1">
    <property type="nucleotide sequence ID" value="NZ_BJVC01000001.1"/>
</dbReference>
<reference evidence="2 3" key="1">
    <citation type="submission" date="2019-07" db="EMBL/GenBank/DDBJ databases">
        <title>Whole genome shotgun sequence of Swaminathania salitolerans NBRC 104436.</title>
        <authorList>
            <person name="Hosoyama A."/>
            <person name="Uohara A."/>
            <person name="Ohji S."/>
            <person name="Ichikawa N."/>
        </authorList>
    </citation>
    <scope>NUCLEOTIDE SEQUENCE [LARGE SCALE GENOMIC DNA]</scope>
    <source>
        <strain evidence="2 3">NBRC 104436</strain>
    </source>
</reference>